<dbReference type="EMBL" id="JAAABM010000007">
    <property type="protein sequence ID" value="KAF7676154.1"/>
    <property type="molecule type" value="Genomic_DNA"/>
</dbReference>
<dbReference type="PANTHER" id="PTHR47657:SF7">
    <property type="entry name" value="STEROL REGULATORY ELEMENT-BINDING PROTEIN ECM22"/>
    <property type="match status" value="1"/>
</dbReference>
<gene>
    <name evidence="4" type="ORF">GT037_005659</name>
</gene>
<evidence type="ECO:0000256" key="2">
    <source>
        <dbReference type="SAM" id="MobiDB-lite"/>
    </source>
</evidence>
<keyword evidence="5" id="KW-1185">Reference proteome</keyword>
<dbReference type="RefSeq" id="XP_038786395.1">
    <property type="nucleotide sequence ID" value="XM_038930706.1"/>
</dbReference>
<dbReference type="GO" id="GO:0000981">
    <property type="term" value="F:DNA-binding transcription factor activity, RNA polymerase II-specific"/>
    <property type="evidence" value="ECO:0007669"/>
    <property type="project" value="InterPro"/>
</dbReference>
<dbReference type="SMART" id="SM00066">
    <property type="entry name" value="GAL4"/>
    <property type="match status" value="1"/>
</dbReference>
<organism evidence="4 5">
    <name type="scientific">Alternaria burnsii</name>
    <dbReference type="NCBI Taxonomy" id="1187904"/>
    <lineage>
        <taxon>Eukaryota</taxon>
        <taxon>Fungi</taxon>
        <taxon>Dikarya</taxon>
        <taxon>Ascomycota</taxon>
        <taxon>Pezizomycotina</taxon>
        <taxon>Dothideomycetes</taxon>
        <taxon>Pleosporomycetidae</taxon>
        <taxon>Pleosporales</taxon>
        <taxon>Pleosporineae</taxon>
        <taxon>Pleosporaceae</taxon>
        <taxon>Alternaria</taxon>
        <taxon>Alternaria sect. Alternaria</taxon>
    </lineage>
</organism>
<dbReference type="PANTHER" id="PTHR47657">
    <property type="entry name" value="STEROL REGULATORY ELEMENT-BINDING PROTEIN ECM22"/>
    <property type="match status" value="1"/>
</dbReference>
<dbReference type="Gene3D" id="4.10.240.10">
    <property type="entry name" value="Zn(2)-C6 fungal-type DNA-binding domain"/>
    <property type="match status" value="1"/>
</dbReference>
<dbReference type="CDD" id="cd00067">
    <property type="entry name" value="GAL4"/>
    <property type="match status" value="1"/>
</dbReference>
<comment type="caution">
    <text evidence="4">The sequence shown here is derived from an EMBL/GenBank/DDBJ whole genome shotgun (WGS) entry which is preliminary data.</text>
</comment>
<protein>
    <recommendedName>
        <fullName evidence="3">Zn(2)-C6 fungal-type domain-containing protein</fullName>
    </recommendedName>
</protein>
<feature type="compositionally biased region" description="Polar residues" evidence="2">
    <location>
        <begin position="55"/>
        <end position="66"/>
    </location>
</feature>
<evidence type="ECO:0000313" key="4">
    <source>
        <dbReference type="EMBL" id="KAF7676154.1"/>
    </source>
</evidence>
<dbReference type="InterPro" id="IPR052400">
    <property type="entry name" value="Zn2-C6_fungal_TF"/>
</dbReference>
<dbReference type="InterPro" id="IPR001138">
    <property type="entry name" value="Zn2Cys6_DnaBD"/>
</dbReference>
<dbReference type="Proteomes" id="UP000596902">
    <property type="component" value="Unassembled WGS sequence"/>
</dbReference>
<name>A0A8H7B6C0_9PLEO</name>
<dbReference type="GO" id="GO:0008270">
    <property type="term" value="F:zinc ion binding"/>
    <property type="evidence" value="ECO:0007669"/>
    <property type="project" value="InterPro"/>
</dbReference>
<proteinExistence type="predicted"/>
<evidence type="ECO:0000256" key="1">
    <source>
        <dbReference type="ARBA" id="ARBA00023242"/>
    </source>
</evidence>
<reference evidence="4" key="1">
    <citation type="submission" date="2020-01" db="EMBL/GenBank/DDBJ databases">
        <authorList>
            <person name="Feng Z.H.Z."/>
        </authorList>
    </citation>
    <scope>NUCLEOTIDE SEQUENCE</scope>
    <source>
        <strain evidence="4">CBS107.38</strain>
    </source>
</reference>
<evidence type="ECO:0000259" key="3">
    <source>
        <dbReference type="PROSITE" id="PS50048"/>
    </source>
</evidence>
<dbReference type="SUPFAM" id="SSF57701">
    <property type="entry name" value="Zn2/Cys6 DNA-binding domain"/>
    <property type="match status" value="1"/>
</dbReference>
<feature type="domain" description="Zn(2)-C6 fungal-type" evidence="3">
    <location>
        <begin position="85"/>
        <end position="110"/>
    </location>
</feature>
<reference evidence="4" key="2">
    <citation type="submission" date="2020-08" db="EMBL/GenBank/DDBJ databases">
        <title>Draft Genome Sequence of Cumin Blight Pathogen Alternaria burnsii.</title>
        <authorList>
            <person name="Feng Z."/>
        </authorList>
    </citation>
    <scope>NUCLEOTIDE SEQUENCE</scope>
    <source>
        <strain evidence="4">CBS107.38</strain>
    </source>
</reference>
<keyword evidence="1" id="KW-0539">Nucleus</keyword>
<dbReference type="PROSITE" id="PS50048">
    <property type="entry name" value="ZN2_CY6_FUNGAL_2"/>
    <property type="match status" value="1"/>
</dbReference>
<evidence type="ECO:0000313" key="5">
    <source>
        <dbReference type="Proteomes" id="UP000596902"/>
    </source>
</evidence>
<dbReference type="GeneID" id="62203884"/>
<dbReference type="Pfam" id="PF00172">
    <property type="entry name" value="Zn_clus"/>
    <property type="match status" value="1"/>
</dbReference>
<dbReference type="AlphaFoldDB" id="A0A8H7B6C0"/>
<sequence>MDDLFDGYMVLDGIGDFLESSVPASHPKTPVVPHTEQHTETSKQAIRPKKDSLDSSDPCTTVSSGDTAAPGGLRQRRGHTKSRLGCIPCKRRKIKCPETWPSCTNCDKRGQTPSPRQVVKLSETPTIYSSDDMQLFHHYLISAHPCIPHDWNDIWVRDIPVKANQYPYLMDAMLALAGSHLAIQVENPKTSLALQHRQKAIVGLEDSFSRWPPTAEESHIMLATSYLLCFQSSYMEDGFLEHFLSLRGCSFLSQLILGEGFRGPFSDQKALGMIRMDTTFCNFPVVDQELLREALLSIKGFSSLMTGPIAHPIEKAIVGQLIETLQCLLVSEVENPELRDAFDSTTEYDGENNKTSIPGTHLVPGFTKASTLPQMASGPNSPSDLYAFANPILPGDLGVVFDKIDWENLTTAPPGAPYPLQSFIAIMAILTIFSTWPHDGLMHVFDPTNQLGNVVMAHFCAIRFVLSPLSAPRNALTTPIRATAQWSARIIAAINDDESGEWAQYVEWPKKILRCMEECIEKHKGFTMEGVVSALRATCMLETWLDHEKVPRNYLLNRPYLDTYRKGVVVRSIHVIGKRFDMVINEMEIAGGHSDGRHRARVQGAEEWITFGSQLVVNMNDITKDVAKAGGSVDLE</sequence>
<dbReference type="InterPro" id="IPR036864">
    <property type="entry name" value="Zn2-C6_fun-type_DNA-bd_sf"/>
</dbReference>
<feature type="region of interest" description="Disordered" evidence="2">
    <location>
        <begin position="21"/>
        <end position="79"/>
    </location>
</feature>
<accession>A0A8H7B6C0</accession>